<dbReference type="STRING" id="243090.RB4094"/>
<feature type="compositionally biased region" description="Basic residues" evidence="1">
    <location>
        <begin position="26"/>
        <end position="43"/>
    </location>
</feature>
<dbReference type="KEGG" id="rba:RB4094"/>
<feature type="compositionally biased region" description="Low complexity" evidence="1">
    <location>
        <begin position="82"/>
        <end position="93"/>
    </location>
</feature>
<accession>Q7UT58</accession>
<gene>
    <name evidence="2" type="ordered locus">RB4094</name>
</gene>
<reference evidence="2 3" key="1">
    <citation type="journal article" date="2003" name="Proc. Natl. Acad. Sci. U.S.A.">
        <title>Complete genome sequence of the marine planctomycete Pirellula sp. strain 1.</title>
        <authorList>
            <person name="Gloeckner F.O."/>
            <person name="Kube M."/>
            <person name="Bauer M."/>
            <person name="Teeling H."/>
            <person name="Lombardot T."/>
            <person name="Ludwig W."/>
            <person name="Gade D."/>
            <person name="Beck A."/>
            <person name="Borzym K."/>
            <person name="Heitmann K."/>
            <person name="Rabus R."/>
            <person name="Schlesner H."/>
            <person name="Amann R."/>
            <person name="Reinhardt R."/>
        </authorList>
    </citation>
    <scope>NUCLEOTIDE SEQUENCE [LARGE SCALE GENOMIC DNA]</scope>
    <source>
        <strain evidence="3">DSM 10527 / NCIMB 13988 / SH1</strain>
    </source>
</reference>
<organism evidence="2 3">
    <name type="scientific">Rhodopirellula baltica (strain DSM 10527 / NCIMB 13988 / SH1)</name>
    <dbReference type="NCBI Taxonomy" id="243090"/>
    <lineage>
        <taxon>Bacteria</taxon>
        <taxon>Pseudomonadati</taxon>
        <taxon>Planctomycetota</taxon>
        <taxon>Planctomycetia</taxon>
        <taxon>Pirellulales</taxon>
        <taxon>Pirellulaceae</taxon>
        <taxon>Rhodopirellula</taxon>
    </lineage>
</organism>
<evidence type="ECO:0000256" key="1">
    <source>
        <dbReference type="SAM" id="MobiDB-lite"/>
    </source>
</evidence>
<protein>
    <submittedName>
        <fullName evidence="2">Uncharacterized protein</fullName>
    </submittedName>
</protein>
<sequence>MHCPALPLREFVSRERAASVPTAPRRLSRTRNPKTHSSTRKIRRAGQIFIPSVADAVRARHTADEQSLQHPTRTLKVTGPNGDSDSLSGVGRSSRSRHSTECQGERCGRTVLGCQRSTQSKLGHHFGYLDASPASSG</sequence>
<feature type="region of interest" description="Disordered" evidence="1">
    <location>
        <begin position="16"/>
        <end position="43"/>
    </location>
</feature>
<proteinExistence type="predicted"/>
<dbReference type="Proteomes" id="UP000001025">
    <property type="component" value="Chromosome"/>
</dbReference>
<dbReference type="InParanoid" id="Q7UT58"/>
<dbReference type="EMBL" id="BX294139">
    <property type="protein sequence ID" value="CAD73581.1"/>
    <property type="molecule type" value="Genomic_DNA"/>
</dbReference>
<dbReference type="HOGENOM" id="CLU_1863602_0_0_0"/>
<feature type="region of interest" description="Disordered" evidence="1">
    <location>
        <begin position="60"/>
        <end position="106"/>
    </location>
</feature>
<dbReference type="AlphaFoldDB" id="Q7UT58"/>
<evidence type="ECO:0000313" key="2">
    <source>
        <dbReference type="EMBL" id="CAD73581.1"/>
    </source>
</evidence>
<dbReference type="EnsemblBacteria" id="CAD73581">
    <property type="protein sequence ID" value="CAD73581"/>
    <property type="gene ID" value="RB4094"/>
</dbReference>
<name>Q7UT58_RHOBA</name>
<evidence type="ECO:0000313" key="3">
    <source>
        <dbReference type="Proteomes" id="UP000001025"/>
    </source>
</evidence>
<keyword evidence="3" id="KW-1185">Reference proteome</keyword>